<feature type="transmembrane region" description="Helical" evidence="7">
    <location>
        <begin position="71"/>
        <end position="89"/>
    </location>
</feature>
<dbReference type="Proteomes" id="UP000195728">
    <property type="component" value="Unassembled WGS sequence"/>
</dbReference>
<dbReference type="EMBL" id="FMBG01000010">
    <property type="protein sequence ID" value="SCB94201.1"/>
    <property type="molecule type" value="Genomic_DNA"/>
</dbReference>
<reference evidence="8 9" key="1">
    <citation type="submission" date="2016-08" db="EMBL/GenBank/DDBJ databases">
        <authorList>
            <person name="Loux V."/>
            <person name="Rue O."/>
        </authorList>
    </citation>
    <scope>NUCLEOTIDE SEQUENCE [LARGE SCALE GENOMIC DNA]</scope>
    <source>
        <strain evidence="8 9">WSBC_10311</strain>
    </source>
</reference>
<accession>A0AB37YLB1</accession>
<feature type="transmembrane region" description="Helical" evidence="7">
    <location>
        <begin position="44"/>
        <end position="64"/>
    </location>
</feature>
<dbReference type="PANTHER" id="PTHR33452:SF1">
    <property type="entry name" value="INNER MEMBRANE PROTEIN YPHA-RELATED"/>
    <property type="match status" value="1"/>
</dbReference>
<name>A0AB37YLB1_9BACI</name>
<proteinExistence type="inferred from homology"/>
<dbReference type="RefSeq" id="WP_088106876.1">
    <property type="nucleotide sequence ID" value="NZ_FMBG01000010.1"/>
</dbReference>
<evidence type="ECO:0000256" key="5">
    <source>
        <dbReference type="ARBA" id="ARBA00022989"/>
    </source>
</evidence>
<evidence type="ECO:0000313" key="8">
    <source>
        <dbReference type="EMBL" id="SCB94201.1"/>
    </source>
</evidence>
<keyword evidence="4 7" id="KW-0812">Transmembrane</keyword>
<dbReference type="PANTHER" id="PTHR33452">
    <property type="entry name" value="OXIDOREDUCTASE CATD-RELATED"/>
    <property type="match status" value="1"/>
</dbReference>
<evidence type="ECO:0000256" key="2">
    <source>
        <dbReference type="ARBA" id="ARBA00006679"/>
    </source>
</evidence>
<keyword evidence="5 7" id="KW-1133">Transmembrane helix</keyword>
<evidence type="ECO:0000256" key="6">
    <source>
        <dbReference type="ARBA" id="ARBA00023136"/>
    </source>
</evidence>
<dbReference type="Pfam" id="PF07681">
    <property type="entry name" value="DoxX"/>
    <property type="match status" value="1"/>
</dbReference>
<protein>
    <submittedName>
        <fullName evidence="8">YFID</fullName>
    </submittedName>
</protein>
<dbReference type="InterPro" id="IPR032808">
    <property type="entry name" value="DoxX"/>
</dbReference>
<evidence type="ECO:0000256" key="4">
    <source>
        <dbReference type="ARBA" id="ARBA00022692"/>
    </source>
</evidence>
<feature type="transmembrane region" description="Helical" evidence="7">
    <location>
        <begin position="7"/>
        <end position="24"/>
    </location>
</feature>
<evidence type="ECO:0000256" key="1">
    <source>
        <dbReference type="ARBA" id="ARBA00004651"/>
    </source>
</evidence>
<dbReference type="InterPro" id="IPR051907">
    <property type="entry name" value="DoxX-like_oxidoreductase"/>
</dbReference>
<comment type="similarity">
    <text evidence="2">Belongs to the DoxX family.</text>
</comment>
<comment type="subcellular location">
    <subcellularLocation>
        <location evidence="1">Cell membrane</location>
        <topology evidence="1">Multi-pass membrane protein</topology>
    </subcellularLocation>
</comment>
<comment type="caution">
    <text evidence="8">The sequence shown here is derived from an EMBL/GenBank/DDBJ whole genome shotgun (WGS) entry which is preliminary data.</text>
</comment>
<evidence type="ECO:0000313" key="9">
    <source>
        <dbReference type="Proteomes" id="UP000195728"/>
    </source>
</evidence>
<dbReference type="GO" id="GO:0005886">
    <property type="term" value="C:plasma membrane"/>
    <property type="evidence" value="ECO:0007669"/>
    <property type="project" value="UniProtKB-SubCell"/>
</dbReference>
<organism evidence="8 9">
    <name type="scientific">Bacillus wiedmannii</name>
    <dbReference type="NCBI Taxonomy" id="1890302"/>
    <lineage>
        <taxon>Bacteria</taxon>
        <taxon>Bacillati</taxon>
        <taxon>Bacillota</taxon>
        <taxon>Bacilli</taxon>
        <taxon>Bacillales</taxon>
        <taxon>Bacillaceae</taxon>
        <taxon>Bacillus</taxon>
        <taxon>Bacillus cereus group</taxon>
    </lineage>
</organism>
<dbReference type="AlphaFoldDB" id="A0AB37YLB1"/>
<sequence>MPNRDQLSLFIIRLVLGLTFFTHGLTKFQDGIHNTENFFNSLGIFEWLAYPVAILELIGGILIILGLGTRFISTFFSILMAGAIITVKFNNGFIGGYEFELLLLAVSLFFAVTNIQSISLDKLLLNRKTKQQQTL</sequence>
<feature type="transmembrane region" description="Helical" evidence="7">
    <location>
        <begin position="101"/>
        <end position="120"/>
    </location>
</feature>
<evidence type="ECO:0000256" key="3">
    <source>
        <dbReference type="ARBA" id="ARBA00022475"/>
    </source>
</evidence>
<keyword evidence="6 7" id="KW-0472">Membrane</keyword>
<evidence type="ECO:0000256" key="7">
    <source>
        <dbReference type="SAM" id="Phobius"/>
    </source>
</evidence>
<keyword evidence="3" id="KW-1003">Cell membrane</keyword>
<gene>
    <name evidence="8" type="ORF">BC10311_00847</name>
</gene>